<feature type="region of interest" description="Disordered" evidence="1">
    <location>
        <begin position="36"/>
        <end position="68"/>
    </location>
</feature>
<evidence type="ECO:0000256" key="1">
    <source>
        <dbReference type="SAM" id="MobiDB-lite"/>
    </source>
</evidence>
<dbReference type="Proteomes" id="UP001183222">
    <property type="component" value="Unassembled WGS sequence"/>
</dbReference>
<name>A0ABU2KBM1_9ACTN</name>
<organism evidence="3 4">
    <name type="scientific">Blastococcus goldschmidtiae</name>
    <dbReference type="NCBI Taxonomy" id="3075546"/>
    <lineage>
        <taxon>Bacteria</taxon>
        <taxon>Bacillati</taxon>
        <taxon>Actinomycetota</taxon>
        <taxon>Actinomycetes</taxon>
        <taxon>Geodermatophilales</taxon>
        <taxon>Geodermatophilaceae</taxon>
        <taxon>Blastococcus</taxon>
    </lineage>
</organism>
<accession>A0ABU2KBM1</accession>
<evidence type="ECO:0000313" key="4">
    <source>
        <dbReference type="Proteomes" id="UP001183222"/>
    </source>
</evidence>
<proteinExistence type="predicted"/>
<dbReference type="EMBL" id="JAVREI010000014">
    <property type="protein sequence ID" value="MDT0277576.1"/>
    <property type="molecule type" value="Genomic_DNA"/>
</dbReference>
<feature type="signal peptide" evidence="2">
    <location>
        <begin position="1"/>
        <end position="38"/>
    </location>
</feature>
<feature type="chain" id="PRO_5047494147" evidence="2">
    <location>
        <begin position="39"/>
        <end position="68"/>
    </location>
</feature>
<protein>
    <submittedName>
        <fullName evidence="3">Uncharacterized protein</fullName>
    </submittedName>
</protein>
<evidence type="ECO:0000256" key="2">
    <source>
        <dbReference type="SAM" id="SignalP"/>
    </source>
</evidence>
<dbReference type="RefSeq" id="WP_311346383.1">
    <property type="nucleotide sequence ID" value="NZ_JAVREI010000014.1"/>
</dbReference>
<keyword evidence="4" id="KW-1185">Reference proteome</keyword>
<gene>
    <name evidence="3" type="ORF">RM425_16875</name>
</gene>
<reference evidence="4" key="1">
    <citation type="submission" date="2023-07" db="EMBL/GenBank/DDBJ databases">
        <title>30 novel species of actinomycetes from the DSMZ collection.</title>
        <authorList>
            <person name="Nouioui I."/>
        </authorList>
    </citation>
    <scope>NUCLEOTIDE SEQUENCE [LARGE SCALE GENOMIC DNA]</scope>
    <source>
        <strain evidence="4">DSM 46792</strain>
    </source>
</reference>
<evidence type="ECO:0000313" key="3">
    <source>
        <dbReference type="EMBL" id="MDT0277576.1"/>
    </source>
</evidence>
<comment type="caution">
    <text evidence="3">The sequence shown here is derived from an EMBL/GenBank/DDBJ whole genome shotgun (WGS) entry which is preliminary data.</text>
</comment>
<sequence>MVRTLANSSNRGAARRRALRLRAWLVAVLLALATVGTAGCGDPDDDDGGGGGYVAAHLTVPDPAPGVP</sequence>
<keyword evidence="2" id="KW-0732">Signal</keyword>